<dbReference type="GO" id="GO:0000160">
    <property type="term" value="P:phosphorelay signal transduction system"/>
    <property type="evidence" value="ECO:0007669"/>
    <property type="project" value="UniProtKB-KW"/>
</dbReference>
<dbReference type="Gene3D" id="3.40.50.2300">
    <property type="match status" value="1"/>
</dbReference>
<accession>A0A2U3QKE6</accession>
<gene>
    <name evidence="5" type="primary">divK</name>
    <name evidence="5" type="ORF">NBG4_780003</name>
</gene>
<evidence type="ECO:0000256" key="3">
    <source>
        <dbReference type="PROSITE-ProRule" id="PRU00169"/>
    </source>
</evidence>
<evidence type="ECO:0000313" key="5">
    <source>
        <dbReference type="EMBL" id="SPQ01884.1"/>
    </source>
</evidence>
<dbReference type="Pfam" id="PF00072">
    <property type="entry name" value="Response_reg"/>
    <property type="match status" value="1"/>
</dbReference>
<evidence type="ECO:0000256" key="2">
    <source>
        <dbReference type="ARBA" id="ARBA00023012"/>
    </source>
</evidence>
<dbReference type="PANTHER" id="PTHR45339">
    <property type="entry name" value="HYBRID SIGNAL TRANSDUCTION HISTIDINE KINASE J"/>
    <property type="match status" value="1"/>
</dbReference>
<proteinExistence type="predicted"/>
<keyword evidence="2" id="KW-0902">Two-component regulatory system</keyword>
<reference evidence="6" key="1">
    <citation type="submission" date="2018-03" db="EMBL/GenBank/DDBJ databases">
        <authorList>
            <person name="Zecchin S."/>
        </authorList>
    </citation>
    <scope>NUCLEOTIDE SEQUENCE [LARGE SCALE GENOMIC DNA]</scope>
</reference>
<feature type="modified residue" description="4-aspartylphosphate" evidence="3">
    <location>
        <position position="59"/>
    </location>
</feature>
<dbReference type="Proteomes" id="UP000245125">
    <property type="component" value="Unassembled WGS sequence"/>
</dbReference>
<dbReference type="InterPro" id="IPR011006">
    <property type="entry name" value="CheY-like_superfamily"/>
</dbReference>
<keyword evidence="6" id="KW-1185">Reference proteome</keyword>
<organism evidence="5 6">
    <name type="scientific">Candidatus Sulfobium mesophilum</name>
    <dbReference type="NCBI Taxonomy" id="2016548"/>
    <lineage>
        <taxon>Bacteria</taxon>
        <taxon>Pseudomonadati</taxon>
        <taxon>Nitrospirota</taxon>
        <taxon>Nitrospiria</taxon>
        <taxon>Nitrospirales</taxon>
        <taxon>Nitrospiraceae</taxon>
        <taxon>Candidatus Sulfobium</taxon>
    </lineage>
</organism>
<sequence>MEEIKKSIPIKILVVDDNRDNRELVVKVLKSRGYEMVEAIDGEDALQKAEERPSLILMDISLPKIDGYEVTRRLKMHEEYRDIPVVALTAHVMKGDKERAIEAGCVGYIPKPIDVHELPEQIKHYLDDQLKG</sequence>
<evidence type="ECO:0000256" key="1">
    <source>
        <dbReference type="ARBA" id="ARBA00022553"/>
    </source>
</evidence>
<protein>
    <submittedName>
        <fullName evidence="5">Polar-differentiation response regulator DivK</fullName>
    </submittedName>
</protein>
<dbReference type="PROSITE" id="PS50110">
    <property type="entry name" value="RESPONSE_REGULATORY"/>
    <property type="match status" value="1"/>
</dbReference>
<feature type="domain" description="Response regulatory" evidence="4">
    <location>
        <begin position="11"/>
        <end position="126"/>
    </location>
</feature>
<keyword evidence="1 3" id="KW-0597">Phosphoprotein</keyword>
<dbReference type="SMART" id="SM00448">
    <property type="entry name" value="REC"/>
    <property type="match status" value="1"/>
</dbReference>
<dbReference type="AlphaFoldDB" id="A0A2U3QKE6"/>
<dbReference type="EMBL" id="OUUY01000128">
    <property type="protein sequence ID" value="SPQ01884.1"/>
    <property type="molecule type" value="Genomic_DNA"/>
</dbReference>
<dbReference type="PANTHER" id="PTHR45339:SF1">
    <property type="entry name" value="HYBRID SIGNAL TRANSDUCTION HISTIDINE KINASE J"/>
    <property type="match status" value="1"/>
</dbReference>
<dbReference type="InterPro" id="IPR001789">
    <property type="entry name" value="Sig_transdc_resp-reg_receiver"/>
</dbReference>
<evidence type="ECO:0000313" key="6">
    <source>
        <dbReference type="Proteomes" id="UP000245125"/>
    </source>
</evidence>
<evidence type="ECO:0000259" key="4">
    <source>
        <dbReference type="PROSITE" id="PS50110"/>
    </source>
</evidence>
<dbReference type="SUPFAM" id="SSF52172">
    <property type="entry name" value="CheY-like"/>
    <property type="match status" value="1"/>
</dbReference>
<name>A0A2U3QKE6_9BACT</name>